<feature type="domain" description="Glucose-methanol-choline oxidoreductase C-terminal" evidence="8">
    <location>
        <begin position="429"/>
        <end position="562"/>
    </location>
</feature>
<dbReference type="InterPro" id="IPR036188">
    <property type="entry name" value="FAD/NAD-bd_sf"/>
</dbReference>
<dbReference type="EMBL" id="OV170221">
    <property type="protein sequence ID" value="CAH0713530.1"/>
    <property type="molecule type" value="Genomic_DNA"/>
</dbReference>
<reference evidence="9" key="1">
    <citation type="submission" date="2021-12" db="EMBL/GenBank/DDBJ databases">
        <authorList>
            <person name="Martin H S."/>
        </authorList>
    </citation>
    <scope>NUCLEOTIDE SEQUENCE</scope>
</reference>
<name>A0A8J9V6D6_9NEOP</name>
<feature type="chain" id="PRO_5035475569" evidence="6">
    <location>
        <begin position="24"/>
        <end position="587"/>
    </location>
</feature>
<dbReference type="SUPFAM" id="SSF54373">
    <property type="entry name" value="FAD-linked reductases, C-terminal domain"/>
    <property type="match status" value="1"/>
</dbReference>
<evidence type="ECO:0000256" key="4">
    <source>
        <dbReference type="ARBA" id="ARBA00022827"/>
    </source>
</evidence>
<evidence type="ECO:0000256" key="1">
    <source>
        <dbReference type="ARBA" id="ARBA00001974"/>
    </source>
</evidence>
<evidence type="ECO:0000256" key="6">
    <source>
        <dbReference type="SAM" id="SignalP"/>
    </source>
</evidence>
<dbReference type="Gene3D" id="3.30.560.10">
    <property type="entry name" value="Glucose Oxidase, domain 3"/>
    <property type="match status" value="1"/>
</dbReference>
<dbReference type="PANTHER" id="PTHR11552:SF147">
    <property type="entry name" value="CHOLINE DEHYDROGENASE, MITOCHONDRIAL"/>
    <property type="match status" value="1"/>
</dbReference>
<evidence type="ECO:0000259" key="8">
    <source>
        <dbReference type="Pfam" id="PF05199"/>
    </source>
</evidence>
<evidence type="ECO:0000313" key="10">
    <source>
        <dbReference type="Proteomes" id="UP000838878"/>
    </source>
</evidence>
<dbReference type="InterPro" id="IPR000172">
    <property type="entry name" value="GMC_OxRdtase_N"/>
</dbReference>
<organism evidence="9 10">
    <name type="scientific">Brenthis ino</name>
    <name type="common">lesser marbled fritillary</name>
    <dbReference type="NCBI Taxonomy" id="405034"/>
    <lineage>
        <taxon>Eukaryota</taxon>
        <taxon>Metazoa</taxon>
        <taxon>Ecdysozoa</taxon>
        <taxon>Arthropoda</taxon>
        <taxon>Hexapoda</taxon>
        <taxon>Insecta</taxon>
        <taxon>Pterygota</taxon>
        <taxon>Neoptera</taxon>
        <taxon>Endopterygota</taxon>
        <taxon>Lepidoptera</taxon>
        <taxon>Glossata</taxon>
        <taxon>Ditrysia</taxon>
        <taxon>Papilionoidea</taxon>
        <taxon>Nymphalidae</taxon>
        <taxon>Heliconiinae</taxon>
        <taxon>Argynnini</taxon>
        <taxon>Brenthis</taxon>
    </lineage>
</organism>
<evidence type="ECO:0000313" key="9">
    <source>
        <dbReference type="EMBL" id="CAH0713530.1"/>
    </source>
</evidence>
<dbReference type="OrthoDB" id="269227at2759"/>
<feature type="non-terminal residue" evidence="9">
    <location>
        <position position="587"/>
    </location>
</feature>
<dbReference type="PIRSF" id="PIRSF000137">
    <property type="entry name" value="Alcohol_oxidase"/>
    <property type="match status" value="1"/>
</dbReference>
<keyword evidence="6" id="KW-0732">Signal</keyword>
<feature type="signal peptide" evidence="6">
    <location>
        <begin position="1"/>
        <end position="23"/>
    </location>
</feature>
<evidence type="ECO:0000256" key="2">
    <source>
        <dbReference type="ARBA" id="ARBA00010790"/>
    </source>
</evidence>
<sequence length="587" mass="65916">MDPVIRWLIHGVLLTVWALNVGASKWPEHIDVKDKASYDYIVVGAGSAGCIVANRLSEQKDVEVLAIEAGGDPPEDADLLSVFTNTHPMYWTYETEKDDKVAQYYKEKHYILKSGKVIGGSSTINYLVNVRGVPRDYEVLVNATGDDSWSWKNILPYFIKSENLQDDEILNSRNGRFHGKNGEMIVTIDRRNITHKYFEAFQELGHNVVDDINGEQSVAFAPNMMWVSKGKRQDTAEAFLLPIKKRPNFNIMKTTLVIKIIFDENKNAVGIQCIKPDGSVIDIYARKEIIISAGVYNTPKLLMLSGVGPRDHLESLDIPVVANLPVGKTLRDHLTVMVTMKGEAATETFIRDKSRFPVPTFIGLGAINKSQDYQDYHSHNLIFRNHPIGLQILCSSVFNFKQSICDELASAGVGREIVFSVFAANHLLSHGKIELRSKNPEDPVKIYTGFLSNQSDLDHYVKCIQDFTNVVNSSYFKKVGGEVLHFTLPNCEHLEKNSAEYWKCYILDLMNTHYLPCCTAPMGTVLDSKLRVRGVNRLRVVDASVLPNLIGGSIGATVLMIAEKASDLIKQDMYIDRNNTENYNTFT</sequence>
<evidence type="ECO:0000256" key="5">
    <source>
        <dbReference type="PIRSR" id="PIRSR000137-2"/>
    </source>
</evidence>
<feature type="binding site" evidence="5">
    <location>
        <begin position="125"/>
        <end position="128"/>
    </location>
    <ligand>
        <name>FAD</name>
        <dbReference type="ChEBI" id="CHEBI:57692"/>
    </ligand>
</feature>
<dbReference type="InterPro" id="IPR012132">
    <property type="entry name" value="GMC_OxRdtase"/>
</dbReference>
<keyword evidence="4 5" id="KW-0274">FAD</keyword>
<keyword evidence="3" id="KW-0285">Flavoprotein</keyword>
<dbReference type="AlphaFoldDB" id="A0A8J9V6D6"/>
<accession>A0A8J9V6D6</accession>
<dbReference type="Gene3D" id="3.50.50.60">
    <property type="entry name" value="FAD/NAD(P)-binding domain"/>
    <property type="match status" value="1"/>
</dbReference>
<dbReference type="PANTHER" id="PTHR11552">
    <property type="entry name" value="GLUCOSE-METHANOL-CHOLINE GMC OXIDOREDUCTASE"/>
    <property type="match status" value="1"/>
</dbReference>
<comment type="similarity">
    <text evidence="2">Belongs to the GMC oxidoreductase family.</text>
</comment>
<gene>
    <name evidence="9" type="ORF">BINO364_LOCUS683</name>
</gene>
<protein>
    <submittedName>
        <fullName evidence="9">Uncharacterized protein</fullName>
    </submittedName>
</protein>
<dbReference type="InterPro" id="IPR007867">
    <property type="entry name" value="GMC_OxRtase_C"/>
</dbReference>
<dbReference type="Proteomes" id="UP000838878">
    <property type="component" value="Chromosome 1"/>
</dbReference>
<feature type="binding site" evidence="5">
    <location>
        <position position="117"/>
    </location>
    <ligand>
        <name>FAD</name>
        <dbReference type="ChEBI" id="CHEBI:57692"/>
    </ligand>
</feature>
<dbReference type="SUPFAM" id="SSF51905">
    <property type="entry name" value="FAD/NAD(P)-binding domain"/>
    <property type="match status" value="1"/>
</dbReference>
<proteinExistence type="inferred from homology"/>
<comment type="cofactor">
    <cofactor evidence="1 5">
        <name>FAD</name>
        <dbReference type="ChEBI" id="CHEBI:57692"/>
    </cofactor>
</comment>
<dbReference type="Pfam" id="PF05199">
    <property type="entry name" value="GMC_oxred_C"/>
    <property type="match status" value="1"/>
</dbReference>
<dbReference type="GO" id="GO:0016614">
    <property type="term" value="F:oxidoreductase activity, acting on CH-OH group of donors"/>
    <property type="evidence" value="ECO:0007669"/>
    <property type="project" value="InterPro"/>
</dbReference>
<dbReference type="GO" id="GO:0050660">
    <property type="term" value="F:flavin adenine dinucleotide binding"/>
    <property type="evidence" value="ECO:0007669"/>
    <property type="project" value="InterPro"/>
</dbReference>
<dbReference type="Pfam" id="PF00732">
    <property type="entry name" value="GMC_oxred_N"/>
    <property type="match status" value="1"/>
</dbReference>
<feature type="binding site" evidence="5">
    <location>
        <position position="257"/>
    </location>
    <ligand>
        <name>FAD</name>
        <dbReference type="ChEBI" id="CHEBI:57692"/>
    </ligand>
</feature>
<evidence type="ECO:0000259" key="7">
    <source>
        <dbReference type="Pfam" id="PF00732"/>
    </source>
</evidence>
<keyword evidence="10" id="KW-1185">Reference proteome</keyword>
<evidence type="ECO:0000256" key="3">
    <source>
        <dbReference type="ARBA" id="ARBA00022630"/>
    </source>
</evidence>
<feature type="domain" description="Glucose-methanol-choline oxidoreductase N-terminal" evidence="7">
    <location>
        <begin position="38"/>
        <end position="334"/>
    </location>
</feature>